<gene>
    <name evidence="7" type="ORF">GCM10023203_40780</name>
</gene>
<evidence type="ECO:0000256" key="1">
    <source>
        <dbReference type="ARBA" id="ARBA00004496"/>
    </source>
</evidence>
<dbReference type="InterPro" id="IPR036291">
    <property type="entry name" value="NAD(P)-bd_dom_sf"/>
</dbReference>
<name>A0ABP9EQ66_9PSEU</name>
<dbReference type="SUPFAM" id="SSF51735">
    <property type="entry name" value="NAD(P)-binding Rossmann-fold domains"/>
    <property type="match status" value="1"/>
</dbReference>
<dbReference type="InterPro" id="IPR011032">
    <property type="entry name" value="GroES-like_sf"/>
</dbReference>
<evidence type="ECO:0000256" key="5">
    <source>
        <dbReference type="ARBA" id="ARBA00022884"/>
    </source>
</evidence>
<keyword evidence="4" id="KW-0521">NADP</keyword>
<dbReference type="EMBL" id="BAABHQ010000012">
    <property type="protein sequence ID" value="GAA4884567.1"/>
    <property type="molecule type" value="Genomic_DNA"/>
</dbReference>
<evidence type="ECO:0000313" key="8">
    <source>
        <dbReference type="Proteomes" id="UP001500457"/>
    </source>
</evidence>
<dbReference type="PANTHER" id="PTHR44154">
    <property type="entry name" value="QUINONE OXIDOREDUCTASE"/>
    <property type="match status" value="1"/>
</dbReference>
<organism evidence="7 8">
    <name type="scientific">Actinomycetospora straminea</name>
    <dbReference type="NCBI Taxonomy" id="663607"/>
    <lineage>
        <taxon>Bacteria</taxon>
        <taxon>Bacillati</taxon>
        <taxon>Actinomycetota</taxon>
        <taxon>Actinomycetes</taxon>
        <taxon>Pseudonocardiales</taxon>
        <taxon>Pseudonocardiaceae</taxon>
        <taxon>Actinomycetospora</taxon>
    </lineage>
</organism>
<dbReference type="Pfam" id="PF13602">
    <property type="entry name" value="ADH_zinc_N_2"/>
    <property type="match status" value="1"/>
</dbReference>
<dbReference type="Gene3D" id="3.90.180.10">
    <property type="entry name" value="Medium-chain alcohol dehydrogenases, catalytic domain"/>
    <property type="match status" value="1"/>
</dbReference>
<dbReference type="Gene3D" id="3.40.50.720">
    <property type="entry name" value="NAD(P)-binding Rossmann-like Domain"/>
    <property type="match status" value="1"/>
</dbReference>
<reference evidence="8" key="1">
    <citation type="journal article" date="2019" name="Int. J. Syst. Evol. Microbiol.">
        <title>The Global Catalogue of Microorganisms (GCM) 10K type strain sequencing project: providing services to taxonomists for standard genome sequencing and annotation.</title>
        <authorList>
            <consortium name="The Broad Institute Genomics Platform"/>
            <consortium name="The Broad Institute Genome Sequencing Center for Infectious Disease"/>
            <person name="Wu L."/>
            <person name="Ma J."/>
        </authorList>
    </citation>
    <scope>NUCLEOTIDE SEQUENCE [LARGE SCALE GENOMIC DNA]</scope>
    <source>
        <strain evidence="8">JCM 17983</strain>
    </source>
</reference>
<keyword evidence="8" id="KW-1185">Reference proteome</keyword>
<accession>A0ABP9EQ66</accession>
<sequence>MRPGVAGHVSTMTATTTPATMRRITQDAPGGPEVLRVEEAPVPEPIPTEIRVRVTAAGVNPVDTKVRAGGAGLGDDMTAPPFTVGWDVAGVVDAVGMGVTRFAVGDRVFGMPWFPRQAGGYGEYVTAPSRHFAPIPDGVDDVTAAALPLAGLTAWQILVDTADVQRDQRVLIHAAGGGVGHLAVQIAKTRGAHVVGTASAGKHADLVALGLDEAIDHHTEEIAEATRDIDVAVDLTEVNGPSSLAVLRRGGLVVCVPSGVPEGLAEQAEAEGKRVTDFLVEPDGVALTGIARLIAEDVLTVRIAGTFPLEEAAAAHRELEKGSTAGKLVLTL</sequence>
<keyword evidence="3" id="KW-0963">Cytoplasm</keyword>
<dbReference type="Proteomes" id="UP001500457">
    <property type="component" value="Unassembled WGS sequence"/>
</dbReference>
<feature type="domain" description="Enoyl reductase (ER)" evidence="6">
    <location>
        <begin position="30"/>
        <end position="330"/>
    </location>
</feature>
<dbReference type="SUPFAM" id="SSF50129">
    <property type="entry name" value="GroES-like"/>
    <property type="match status" value="1"/>
</dbReference>
<proteinExistence type="predicted"/>
<dbReference type="PROSITE" id="PS01162">
    <property type="entry name" value="QOR_ZETA_CRYSTAL"/>
    <property type="match status" value="1"/>
</dbReference>
<evidence type="ECO:0000256" key="3">
    <source>
        <dbReference type="ARBA" id="ARBA00022490"/>
    </source>
</evidence>
<protein>
    <submittedName>
        <fullName evidence="7">NADP-dependent oxidoreductase</fullName>
    </submittedName>
</protein>
<comment type="subcellular location">
    <subcellularLocation>
        <location evidence="1">Cytoplasm</location>
    </subcellularLocation>
</comment>
<dbReference type="PANTHER" id="PTHR44154:SF1">
    <property type="entry name" value="QUINONE OXIDOREDUCTASE"/>
    <property type="match status" value="1"/>
</dbReference>
<evidence type="ECO:0000313" key="7">
    <source>
        <dbReference type="EMBL" id="GAA4884567.1"/>
    </source>
</evidence>
<dbReference type="InterPro" id="IPR013154">
    <property type="entry name" value="ADH-like_N"/>
</dbReference>
<evidence type="ECO:0000256" key="2">
    <source>
        <dbReference type="ARBA" id="ARBA00011881"/>
    </source>
</evidence>
<comment type="caution">
    <text evidence="7">The sequence shown here is derived from an EMBL/GenBank/DDBJ whole genome shotgun (WGS) entry which is preliminary data.</text>
</comment>
<dbReference type="InterPro" id="IPR002364">
    <property type="entry name" value="Quin_OxRdtase/zeta-crystal_CS"/>
</dbReference>
<evidence type="ECO:0000259" key="6">
    <source>
        <dbReference type="SMART" id="SM00829"/>
    </source>
</evidence>
<dbReference type="CDD" id="cd05289">
    <property type="entry name" value="MDR_like_2"/>
    <property type="match status" value="1"/>
</dbReference>
<dbReference type="Pfam" id="PF08240">
    <property type="entry name" value="ADH_N"/>
    <property type="match status" value="1"/>
</dbReference>
<comment type="subunit">
    <text evidence="2">Homotetramer.</text>
</comment>
<dbReference type="InterPro" id="IPR051603">
    <property type="entry name" value="Zinc-ADH_QOR/CCCR"/>
</dbReference>
<dbReference type="InterPro" id="IPR020843">
    <property type="entry name" value="ER"/>
</dbReference>
<keyword evidence="5" id="KW-0694">RNA-binding</keyword>
<evidence type="ECO:0000256" key="4">
    <source>
        <dbReference type="ARBA" id="ARBA00022857"/>
    </source>
</evidence>
<dbReference type="SMART" id="SM00829">
    <property type="entry name" value="PKS_ER"/>
    <property type="match status" value="1"/>
</dbReference>